<dbReference type="OrthoDB" id="10253736at2759"/>
<keyword evidence="2" id="KW-0560">Oxidoreductase</keyword>
<dbReference type="Pfam" id="PF00106">
    <property type="entry name" value="adh_short"/>
    <property type="match status" value="1"/>
</dbReference>
<dbReference type="EMBL" id="KQ964421">
    <property type="protein sequence ID" value="KXN74720.1"/>
    <property type="molecule type" value="Genomic_DNA"/>
</dbReference>
<dbReference type="PANTHER" id="PTHR24322">
    <property type="entry name" value="PKSB"/>
    <property type="match status" value="1"/>
</dbReference>
<sequence length="336" mass="37641">MGFNSDHLVKFLGNTVFHWSSGLLVYLYLYNRPNFKPDSTLVKGLLGYTGVRVFFKIMGYIFSERKGLHGNGLKYNVANKVIIMTGAATGLGNMMTHTLQSKGAIIAALDIAPLKYKLDNVHYFQCDVSKPENIVKTIEEVVAKLGPPTILVNNAGVVRPAQPIDKFADKDVDLTLRINLDAPIYFTKHCLPYMIKQKEGHIVNIASLAAHMSPSQLGVYCASKAGLMSFNESLVNDLLTHYPDCSIKTTLIMPGKLNTALFQNAVNPSDFLIPVQDAKELSDWIVKEIELHRHHEIHCPTYGKITPYLRDFNMTFRRFLHKSLDGDSFMATFNSK</sequence>
<dbReference type="PRINTS" id="PR00080">
    <property type="entry name" value="SDRFAMILY"/>
</dbReference>
<name>A0A137PIC4_CONC2</name>
<evidence type="ECO:0000256" key="2">
    <source>
        <dbReference type="ARBA" id="ARBA00023002"/>
    </source>
</evidence>
<dbReference type="InterPro" id="IPR002347">
    <property type="entry name" value="SDR_fam"/>
</dbReference>
<dbReference type="GO" id="GO:0016616">
    <property type="term" value="F:oxidoreductase activity, acting on the CH-OH group of donors, NAD or NADP as acceptor"/>
    <property type="evidence" value="ECO:0007669"/>
    <property type="project" value="TreeGrafter"/>
</dbReference>
<reference evidence="4 5" key="1">
    <citation type="journal article" date="2015" name="Genome Biol. Evol.">
        <title>Phylogenomic analyses indicate that early fungi evolved digesting cell walls of algal ancestors of land plants.</title>
        <authorList>
            <person name="Chang Y."/>
            <person name="Wang S."/>
            <person name="Sekimoto S."/>
            <person name="Aerts A.L."/>
            <person name="Choi C."/>
            <person name="Clum A."/>
            <person name="LaButti K.M."/>
            <person name="Lindquist E.A."/>
            <person name="Yee Ngan C."/>
            <person name="Ohm R.A."/>
            <person name="Salamov A.A."/>
            <person name="Grigoriev I.V."/>
            <person name="Spatafora J.W."/>
            <person name="Berbee M.L."/>
        </authorList>
    </citation>
    <scope>NUCLEOTIDE SEQUENCE [LARGE SCALE GENOMIC DNA]</scope>
    <source>
        <strain evidence="4 5">NRRL 28638</strain>
    </source>
</reference>
<dbReference type="Gene3D" id="3.40.50.720">
    <property type="entry name" value="NAD(P)-binding Rossmann-like Domain"/>
    <property type="match status" value="1"/>
</dbReference>
<evidence type="ECO:0000256" key="1">
    <source>
        <dbReference type="ARBA" id="ARBA00006484"/>
    </source>
</evidence>
<organism evidence="4 5">
    <name type="scientific">Conidiobolus coronatus (strain ATCC 28846 / CBS 209.66 / NRRL 28638)</name>
    <name type="common">Delacroixia coronata</name>
    <dbReference type="NCBI Taxonomy" id="796925"/>
    <lineage>
        <taxon>Eukaryota</taxon>
        <taxon>Fungi</taxon>
        <taxon>Fungi incertae sedis</taxon>
        <taxon>Zoopagomycota</taxon>
        <taxon>Entomophthoromycotina</taxon>
        <taxon>Entomophthoromycetes</taxon>
        <taxon>Entomophthorales</taxon>
        <taxon>Ancylistaceae</taxon>
        <taxon>Conidiobolus</taxon>
    </lineage>
</organism>
<evidence type="ECO:0000313" key="5">
    <source>
        <dbReference type="Proteomes" id="UP000070444"/>
    </source>
</evidence>
<dbReference type="AlphaFoldDB" id="A0A137PIC4"/>
<dbReference type="InterPro" id="IPR036291">
    <property type="entry name" value="NAD(P)-bd_dom_sf"/>
</dbReference>
<gene>
    <name evidence="4" type="ORF">CONCODRAFT_82811</name>
</gene>
<evidence type="ECO:0000313" key="4">
    <source>
        <dbReference type="EMBL" id="KXN74720.1"/>
    </source>
</evidence>
<proteinExistence type="inferred from homology"/>
<evidence type="ECO:0000256" key="3">
    <source>
        <dbReference type="RuleBase" id="RU000363"/>
    </source>
</evidence>
<keyword evidence="5" id="KW-1185">Reference proteome</keyword>
<protein>
    <submittedName>
        <fullName evidence="4">NAD(P)-binding protein</fullName>
    </submittedName>
</protein>
<dbReference type="PRINTS" id="PR00081">
    <property type="entry name" value="GDHRDH"/>
</dbReference>
<accession>A0A137PIC4</accession>
<dbReference type="Proteomes" id="UP000070444">
    <property type="component" value="Unassembled WGS sequence"/>
</dbReference>
<dbReference type="SUPFAM" id="SSF51735">
    <property type="entry name" value="NAD(P)-binding Rossmann-fold domains"/>
    <property type="match status" value="1"/>
</dbReference>
<dbReference type="STRING" id="796925.A0A137PIC4"/>
<comment type="similarity">
    <text evidence="1 3">Belongs to the short-chain dehydrogenases/reductases (SDR) family.</text>
</comment>
<dbReference type="PANTHER" id="PTHR24322:SF736">
    <property type="entry name" value="RETINOL DEHYDROGENASE 10"/>
    <property type="match status" value="1"/>
</dbReference>
<dbReference type="OMA" id="HGHIVNM"/>